<evidence type="ECO:0000256" key="2">
    <source>
        <dbReference type="ARBA" id="ARBA00017682"/>
    </source>
</evidence>
<dbReference type="Pfam" id="PF09724">
    <property type="entry name" value="Dcc1"/>
    <property type="match status" value="1"/>
</dbReference>
<dbReference type="EMBL" id="JBDJPC010000005">
    <property type="protein sequence ID" value="KAL1500805.1"/>
    <property type="molecule type" value="Genomic_DNA"/>
</dbReference>
<name>A0ABD1EPW2_HYPHA</name>
<evidence type="ECO:0000313" key="4">
    <source>
        <dbReference type="EMBL" id="KAL1500805.1"/>
    </source>
</evidence>
<dbReference type="Proteomes" id="UP001566132">
    <property type="component" value="Unassembled WGS sequence"/>
</dbReference>
<comment type="caution">
    <text evidence="4">The sequence shown here is derived from an EMBL/GenBank/DDBJ whole genome shotgun (WGS) entry which is preliminary data.</text>
</comment>
<evidence type="ECO:0000313" key="5">
    <source>
        <dbReference type="Proteomes" id="UP001566132"/>
    </source>
</evidence>
<organism evidence="4 5">
    <name type="scientific">Hypothenemus hampei</name>
    <name type="common">Coffee berry borer</name>
    <dbReference type="NCBI Taxonomy" id="57062"/>
    <lineage>
        <taxon>Eukaryota</taxon>
        <taxon>Metazoa</taxon>
        <taxon>Ecdysozoa</taxon>
        <taxon>Arthropoda</taxon>
        <taxon>Hexapoda</taxon>
        <taxon>Insecta</taxon>
        <taxon>Pterygota</taxon>
        <taxon>Neoptera</taxon>
        <taxon>Endopterygota</taxon>
        <taxon>Coleoptera</taxon>
        <taxon>Polyphaga</taxon>
        <taxon>Cucujiformia</taxon>
        <taxon>Curculionidae</taxon>
        <taxon>Scolytinae</taxon>
        <taxon>Hypothenemus</taxon>
    </lineage>
</organism>
<dbReference type="AlphaFoldDB" id="A0ABD1EPW2"/>
<evidence type="ECO:0000256" key="1">
    <source>
        <dbReference type="ARBA" id="ARBA00007017"/>
    </source>
</evidence>
<evidence type="ECO:0000256" key="3">
    <source>
        <dbReference type="ARBA" id="ARBA00022705"/>
    </source>
</evidence>
<dbReference type="PANTHER" id="PTHR13395:SF6">
    <property type="entry name" value="SISTER CHROMATID COHESION PROTEIN DCC1"/>
    <property type="match status" value="1"/>
</dbReference>
<gene>
    <name evidence="4" type="ORF">ABEB36_006247</name>
</gene>
<accession>A0ABD1EPW2</accession>
<reference evidence="4 5" key="1">
    <citation type="submission" date="2024-05" db="EMBL/GenBank/DDBJ databases">
        <title>Genetic variation in Jamaican populations of the coffee berry borer (Hypothenemus hampei).</title>
        <authorList>
            <person name="Errbii M."/>
            <person name="Myrie A."/>
        </authorList>
    </citation>
    <scope>NUCLEOTIDE SEQUENCE [LARGE SCALE GENOMIC DNA]</scope>
    <source>
        <strain evidence="4">JA-Hopewell-2020-01-JO</strain>
        <tissue evidence="4">Whole body</tissue>
    </source>
</reference>
<dbReference type="InterPro" id="IPR019128">
    <property type="entry name" value="Dcc1"/>
</dbReference>
<sequence>MILHIDKQIFNIENSGCLLFVKTMGENVRTFEEANKVLNFAKLSRNDTVPTTSTLFFSPNICDTTFSLLELNNTLLKTIENKEKLVIKGCDSDNAVLCTENTTFHLSKGETSNSLLLVKPTISFEQIKKCDQERIQKIEVCDIFHVYLEAHDGKPSLHRLEELLENTEYRGPEHESDINSDDLYTMEELKKIVQISDFELQQELHSLDLFEIGCYVRKLNFEYHFRVLSYMLKLIDENSWSLDTIDYEETCNMLQDIVPEEVIECMFKKYTEQSRFLDGIQMYRYKEAEVCQFHARVILSTAGKFNFDDFMQAWQESVPEGMTPTESMLHGIAIINKQTSPKVIWKFEESSLPDSISERFHTLFEAKEKWTIEEITPYIRRLVSNPQEVNGLLAKYARASKVQQELYFSAKHLN</sequence>
<proteinExistence type="inferred from homology"/>
<keyword evidence="3" id="KW-0235">DNA replication</keyword>
<dbReference type="InterPro" id="IPR011992">
    <property type="entry name" value="EF-hand-dom_pair"/>
</dbReference>
<dbReference type="GO" id="GO:0006260">
    <property type="term" value="P:DNA replication"/>
    <property type="evidence" value="ECO:0007669"/>
    <property type="project" value="UniProtKB-KW"/>
</dbReference>
<comment type="similarity">
    <text evidence="1">Belongs to the DCC1 family.</text>
</comment>
<dbReference type="SUPFAM" id="SSF47473">
    <property type="entry name" value="EF-hand"/>
    <property type="match status" value="1"/>
</dbReference>
<protein>
    <recommendedName>
        <fullName evidence="2">Sister chromatid cohesion protein DCC1</fullName>
    </recommendedName>
</protein>
<dbReference type="PANTHER" id="PTHR13395">
    <property type="entry name" value="SISTER CHROMATID COHESION PROTEIN DCC1-RELATED"/>
    <property type="match status" value="1"/>
</dbReference>
<keyword evidence="5" id="KW-1185">Reference proteome</keyword>